<comment type="caution">
    <text evidence="12">The sequence shown here is derived from an EMBL/GenBank/DDBJ whole genome shotgun (WGS) entry which is preliminary data.</text>
</comment>
<dbReference type="InterPro" id="IPR023346">
    <property type="entry name" value="Lysozyme-like_dom_sf"/>
</dbReference>
<dbReference type="InterPro" id="IPR050396">
    <property type="entry name" value="Glycosyltr_51/Transpeptidase"/>
</dbReference>
<evidence type="ECO:0000256" key="9">
    <source>
        <dbReference type="SAM" id="MobiDB-lite"/>
    </source>
</evidence>
<keyword evidence="6" id="KW-0511">Multifunctional enzyme</keyword>
<keyword evidence="3" id="KW-0645">Protease</keyword>
<dbReference type="Gene3D" id="1.10.3810.10">
    <property type="entry name" value="Biosynthetic peptidoglycan transglycosylase-like"/>
    <property type="match status" value="1"/>
</dbReference>
<evidence type="ECO:0000256" key="3">
    <source>
        <dbReference type="ARBA" id="ARBA00022670"/>
    </source>
</evidence>
<evidence type="ECO:0000259" key="11">
    <source>
        <dbReference type="Pfam" id="PF00912"/>
    </source>
</evidence>
<dbReference type="Proteomes" id="UP000283077">
    <property type="component" value="Unassembled WGS sequence"/>
</dbReference>
<protein>
    <recommendedName>
        <fullName evidence="7">peptidoglycan glycosyltransferase</fullName>
        <ecNumber evidence="7">2.4.99.28</ecNumber>
    </recommendedName>
</protein>
<feature type="compositionally biased region" description="Polar residues" evidence="9">
    <location>
        <begin position="26"/>
        <end position="38"/>
    </location>
</feature>
<keyword evidence="3" id="KW-0378">Hydrolase</keyword>
<dbReference type="EMBL" id="SACS01000022">
    <property type="protein sequence ID" value="RVU33385.1"/>
    <property type="molecule type" value="Genomic_DNA"/>
</dbReference>
<dbReference type="Gene3D" id="3.40.710.10">
    <property type="entry name" value="DD-peptidase/beta-lactamase superfamily"/>
    <property type="match status" value="1"/>
</dbReference>
<evidence type="ECO:0000313" key="12">
    <source>
        <dbReference type="EMBL" id="RVU33385.1"/>
    </source>
</evidence>
<dbReference type="InterPro" id="IPR001264">
    <property type="entry name" value="Glyco_trans_51"/>
</dbReference>
<evidence type="ECO:0000256" key="7">
    <source>
        <dbReference type="ARBA" id="ARBA00044770"/>
    </source>
</evidence>
<dbReference type="AlphaFoldDB" id="A0A437QFR4"/>
<dbReference type="InterPro" id="IPR036950">
    <property type="entry name" value="PBP_transglycosylase"/>
</dbReference>
<keyword evidence="10" id="KW-1133">Transmembrane helix</keyword>
<organism evidence="12 13">
    <name type="scientific">Rheinheimera riviphila</name>
    <dbReference type="NCBI Taxonomy" id="1834037"/>
    <lineage>
        <taxon>Bacteria</taxon>
        <taxon>Pseudomonadati</taxon>
        <taxon>Pseudomonadota</taxon>
        <taxon>Gammaproteobacteria</taxon>
        <taxon>Chromatiales</taxon>
        <taxon>Chromatiaceae</taxon>
        <taxon>Rheinheimera</taxon>
    </lineage>
</organism>
<reference evidence="12 13" key="1">
    <citation type="submission" date="2019-01" db="EMBL/GenBank/DDBJ databases">
        <authorList>
            <person name="Chen W.-M."/>
        </authorList>
    </citation>
    <scope>NUCLEOTIDE SEQUENCE [LARGE SCALE GENOMIC DNA]</scope>
    <source>
        <strain evidence="12 13">KYPC3</strain>
    </source>
</reference>
<evidence type="ECO:0000256" key="1">
    <source>
        <dbReference type="ARBA" id="ARBA00004752"/>
    </source>
</evidence>
<dbReference type="SUPFAM" id="SSF56601">
    <property type="entry name" value="beta-lactamase/transpeptidase-like"/>
    <property type="match status" value="2"/>
</dbReference>
<dbReference type="PANTHER" id="PTHR32282">
    <property type="entry name" value="BINDING PROTEIN TRANSPEPTIDASE, PUTATIVE-RELATED"/>
    <property type="match status" value="1"/>
</dbReference>
<comment type="catalytic activity">
    <reaction evidence="8">
        <text>[GlcNAc-(1-&gt;4)-Mur2Ac(oyl-L-Ala-gamma-D-Glu-L-Lys-D-Ala-D-Ala)](n)-di-trans,octa-cis-undecaprenyl diphosphate + beta-D-GlcNAc-(1-&gt;4)-Mur2Ac(oyl-L-Ala-gamma-D-Glu-L-Lys-D-Ala-D-Ala)-di-trans,octa-cis-undecaprenyl diphosphate = [GlcNAc-(1-&gt;4)-Mur2Ac(oyl-L-Ala-gamma-D-Glu-L-Lys-D-Ala-D-Ala)](n+1)-di-trans,octa-cis-undecaprenyl diphosphate + di-trans,octa-cis-undecaprenyl diphosphate + H(+)</text>
        <dbReference type="Rhea" id="RHEA:23708"/>
        <dbReference type="Rhea" id="RHEA-COMP:9602"/>
        <dbReference type="Rhea" id="RHEA-COMP:9603"/>
        <dbReference type="ChEBI" id="CHEBI:15378"/>
        <dbReference type="ChEBI" id="CHEBI:58405"/>
        <dbReference type="ChEBI" id="CHEBI:60033"/>
        <dbReference type="ChEBI" id="CHEBI:78435"/>
        <dbReference type="EC" id="2.4.99.28"/>
    </reaction>
</comment>
<dbReference type="GO" id="GO:0006508">
    <property type="term" value="P:proteolysis"/>
    <property type="evidence" value="ECO:0007669"/>
    <property type="project" value="UniProtKB-KW"/>
</dbReference>
<comment type="pathway">
    <text evidence="1">Cell wall biogenesis; peptidoglycan biosynthesis.</text>
</comment>
<evidence type="ECO:0000313" key="13">
    <source>
        <dbReference type="Proteomes" id="UP000283077"/>
    </source>
</evidence>
<keyword evidence="10" id="KW-0812">Transmembrane</keyword>
<dbReference type="GO" id="GO:0030288">
    <property type="term" value="C:outer membrane-bounded periplasmic space"/>
    <property type="evidence" value="ECO:0007669"/>
    <property type="project" value="TreeGrafter"/>
</dbReference>
<dbReference type="GO" id="GO:0004180">
    <property type="term" value="F:carboxypeptidase activity"/>
    <property type="evidence" value="ECO:0007669"/>
    <property type="project" value="UniProtKB-KW"/>
</dbReference>
<feature type="region of interest" description="Disordered" evidence="9">
    <location>
        <begin position="1"/>
        <end position="39"/>
    </location>
</feature>
<keyword evidence="4" id="KW-0328">Glycosyltransferase</keyword>
<accession>A0A437QFR4</accession>
<evidence type="ECO:0000256" key="10">
    <source>
        <dbReference type="SAM" id="Phobius"/>
    </source>
</evidence>
<dbReference type="SUPFAM" id="SSF53955">
    <property type="entry name" value="Lysozyme-like"/>
    <property type="match status" value="1"/>
</dbReference>
<proteinExistence type="predicted"/>
<name>A0A437QFR4_9GAMM</name>
<keyword evidence="13" id="KW-1185">Reference proteome</keyword>
<evidence type="ECO:0000256" key="6">
    <source>
        <dbReference type="ARBA" id="ARBA00023268"/>
    </source>
</evidence>
<dbReference type="Pfam" id="PF00912">
    <property type="entry name" value="Transgly"/>
    <property type="match status" value="1"/>
</dbReference>
<dbReference type="GO" id="GO:0008955">
    <property type="term" value="F:peptidoglycan glycosyltransferase activity"/>
    <property type="evidence" value="ECO:0007669"/>
    <property type="project" value="UniProtKB-EC"/>
</dbReference>
<keyword evidence="5" id="KW-0808">Transferase</keyword>
<evidence type="ECO:0000256" key="8">
    <source>
        <dbReference type="ARBA" id="ARBA00049902"/>
    </source>
</evidence>
<keyword evidence="10" id="KW-0472">Membrane</keyword>
<dbReference type="EC" id="2.4.99.28" evidence="7"/>
<keyword evidence="2" id="KW-0121">Carboxypeptidase</keyword>
<evidence type="ECO:0000256" key="5">
    <source>
        <dbReference type="ARBA" id="ARBA00022679"/>
    </source>
</evidence>
<evidence type="ECO:0000256" key="2">
    <source>
        <dbReference type="ARBA" id="ARBA00022645"/>
    </source>
</evidence>
<dbReference type="InterPro" id="IPR012338">
    <property type="entry name" value="Beta-lactam/transpept-like"/>
</dbReference>
<dbReference type="PANTHER" id="PTHR32282:SF24">
    <property type="entry name" value="GLYCOSYL TRANSFERASE FAMILY 51 DOMAIN-CONTAINING PROTEIN"/>
    <property type="match status" value="1"/>
</dbReference>
<gene>
    <name evidence="12" type="ORF">EOE67_16810</name>
</gene>
<dbReference type="GO" id="GO:0009252">
    <property type="term" value="P:peptidoglycan biosynthetic process"/>
    <property type="evidence" value="ECO:0007669"/>
    <property type="project" value="TreeGrafter"/>
</dbReference>
<sequence>MEITLPTPPSVEKMQFDNYREPSAPKSYSSETDTTVRQPAQPRRSLIPWLLLLLLIAGAVLVAYEMHTANYSAKPISEYAKTLTYQLKSGPSNNIVYPQAGPFDERHGYSRLPQLLPRLQERNFRIMAQTEFSPALQSYAEQGLFPPYREKVQSGLFLADCRNETLFDFNYPQRVYRDPRDIPLVVAHSLLFIENRNLLRIPPMANPVMDWPRFIMAAASQVGKVLSVGGQSAGGSTLATQIEKFRHSPQGLTRSFKDKAVQIISGTIRVYAHGTNTMGMRTRIVQDYLNTVPLSSAPGHGEVHGVGDALYAWFGSDFTKANQLLSNPEQAETASERAQYFRQIVALMIAQRRPSYYLLQGHDDLEELTDSHIRLLANAGIVDASLRDSALSQKLTFVRAKPNQSQAEQDARKGINAARLRLGNLLNQPMYDLDRLDLNAHSALHGEVQQKVSSYLRSLANPDTAAKYGLIGERLLSAKGTAEVLYSFTLFEKTADGNRVRVQTDSTDQPFDLNEHSKLELGSTAKLRVLATYLEIVAELHQSFADELPVNLLNLDIAPQDHITRWASQYMAQTSDRSLTAMLDAALQRTYSASPAERFFTGGGLQVFNNFDNKENGKVPTVAESLQQSHNLPFVRLMRDIVAYSSSYQTLGSSSLLLRSDKDPKREEYLRRFIDKEGTEFLRKFWRKYQQKPADERLEVFFDGLKQTPDRLAAVHRYLLPESDFALFSRFLTDKLPDEQFTPKKLNELYNKYGPGKFSLPDQGYIAKVHPLELWLLSYMNKNPDAKFNDAVAQSSEQRQQVYRWLFKTSNRSARDNRIRIMLEVEAFLDIHQRWAKLGYAFDHLVPSLGTALGSSGDRPAALAELMGIIQNDGIKLPTIRIDSLHFAAKTPYETMLQYNASAGERVMRPEVARALKKTLGQVAELGTARRLTGSFMKADGSALKIGGKTGTGDNRVATQVVRGKVMASTVNNRTATFVFFLGDNYFGTLTAFVPGKGADGFSFTSALPLQVLKGMAPLIRPYVVKNSPMCVAPTK</sequence>
<feature type="transmembrane region" description="Helical" evidence="10">
    <location>
        <begin position="46"/>
        <end position="64"/>
    </location>
</feature>
<evidence type="ECO:0000256" key="4">
    <source>
        <dbReference type="ARBA" id="ARBA00022676"/>
    </source>
</evidence>
<dbReference type="OrthoDB" id="8552189at2"/>
<feature type="domain" description="Glycosyl transferase family 51" evidence="11">
    <location>
        <begin position="171"/>
        <end position="357"/>
    </location>
</feature>